<dbReference type="InterPro" id="IPR018045">
    <property type="entry name" value="S04_transporter_CS"/>
</dbReference>
<accession>A0A1Y1W304</accession>
<keyword evidence="3 6" id="KW-1133">Transmembrane helix</keyword>
<dbReference type="RefSeq" id="XP_040741552.1">
    <property type="nucleotide sequence ID" value="XM_040889330.1"/>
</dbReference>
<evidence type="ECO:0000256" key="5">
    <source>
        <dbReference type="SAM" id="MobiDB-lite"/>
    </source>
</evidence>
<keyword evidence="4 6" id="KW-0472">Membrane</keyword>
<feature type="transmembrane region" description="Helical" evidence="6">
    <location>
        <begin position="141"/>
        <end position="162"/>
    </location>
</feature>
<evidence type="ECO:0000256" key="3">
    <source>
        <dbReference type="ARBA" id="ARBA00022989"/>
    </source>
</evidence>
<dbReference type="EMBL" id="MCFD01000012">
    <property type="protein sequence ID" value="ORX67665.1"/>
    <property type="molecule type" value="Genomic_DNA"/>
</dbReference>
<organism evidence="8 9">
    <name type="scientific">Linderina pennispora</name>
    <dbReference type="NCBI Taxonomy" id="61395"/>
    <lineage>
        <taxon>Eukaryota</taxon>
        <taxon>Fungi</taxon>
        <taxon>Fungi incertae sedis</taxon>
        <taxon>Zoopagomycota</taxon>
        <taxon>Kickxellomycotina</taxon>
        <taxon>Kickxellomycetes</taxon>
        <taxon>Kickxellales</taxon>
        <taxon>Kickxellaceae</taxon>
        <taxon>Linderina</taxon>
    </lineage>
</organism>
<evidence type="ECO:0000256" key="1">
    <source>
        <dbReference type="ARBA" id="ARBA00004141"/>
    </source>
</evidence>
<dbReference type="InterPro" id="IPR011547">
    <property type="entry name" value="SLC26A/SulP_dom"/>
</dbReference>
<dbReference type="PANTHER" id="PTHR11814">
    <property type="entry name" value="SULFATE TRANSPORTER"/>
    <property type="match status" value="1"/>
</dbReference>
<feature type="transmembrane region" description="Helical" evidence="6">
    <location>
        <begin position="385"/>
        <end position="404"/>
    </location>
</feature>
<dbReference type="STRING" id="61395.A0A1Y1W304"/>
<comment type="subcellular location">
    <subcellularLocation>
        <location evidence="1">Membrane</location>
        <topology evidence="1">Multi-pass membrane protein</topology>
    </subcellularLocation>
</comment>
<protein>
    <submittedName>
        <fullName evidence="8">Sulfate permease</fullName>
    </submittedName>
</protein>
<evidence type="ECO:0000313" key="8">
    <source>
        <dbReference type="EMBL" id="ORX67665.1"/>
    </source>
</evidence>
<feature type="domain" description="SLC26A/SulP transporter" evidence="7">
    <location>
        <begin position="57"/>
        <end position="135"/>
    </location>
</feature>
<evidence type="ECO:0000256" key="6">
    <source>
        <dbReference type="SAM" id="Phobius"/>
    </source>
</evidence>
<name>A0A1Y1W304_9FUNG</name>
<keyword evidence="9" id="KW-1185">Reference proteome</keyword>
<sequence>MKSASSNDTYLELQPTRQSVMAPDTEHLVPNRKDTIKYAKSLFPISTWIYRYNWTWLLGDLVAGITVGVVVIPQGMAYAKLATLSPEFGLYSSFVGCALYFMFATSKDITIGPVAVMSILLGNALNDVVPDLPEYYQERRWLLIPLPAIAAFMTGSAINIAMGQVPGMLGNNTVKGYDTREATYKVFINFFRYIKHCNINAAVGLSALIILYLIRWSCQKAAWRWPQHERMFFFLSTLRTAFVILLYTLISFIVNRNHRDDPKFAILGKVPKGFQHIELPQVNITLVDALKSKIPPTVIVLIIEHVSISKSFGRLSNYAINPNQELIAIGISNIFGPFFGAYPVTGSFSRTAIKYKAGVRTPLAGVFTALMIVFAIFVLPPMFYYIPNAQLAAVIIHAVGDLISAPRTIMAFWRISPFEFLIFWAGVTVSLFSTIDTGIYTTVALSAALMLFRIAKAQGKFVGQIKVYEQQLISEDNQMPQERHVYIPLDHSDGTNPSVKPKPPPNGIFIYRMSEGYLYLNAVHFTDLLVKEILKQTRPGVVNPYGSLGNRPWNDPGPRHKTESDIDIGVSNVDITSIQNLIDVRRQLDQHADCAVAWHFAGVKSPWIRRALVSSGFGASSTMTRTIFSVQLQHDPAALLSANHPNFHIDLDEALKATEQELRMYQDY</sequence>
<feature type="domain" description="SLC26A/SulP transporter" evidence="7">
    <location>
        <begin position="143"/>
        <end position="425"/>
    </location>
</feature>
<feature type="transmembrane region" description="Helical" evidence="6">
    <location>
        <begin position="357"/>
        <end position="379"/>
    </location>
</feature>
<dbReference type="InterPro" id="IPR001902">
    <property type="entry name" value="SLC26A/SulP_fam"/>
</dbReference>
<dbReference type="PROSITE" id="PS01130">
    <property type="entry name" value="SLC26A"/>
    <property type="match status" value="1"/>
</dbReference>
<dbReference type="Proteomes" id="UP000193922">
    <property type="component" value="Unassembled WGS sequence"/>
</dbReference>
<feature type="transmembrane region" description="Helical" evidence="6">
    <location>
        <begin position="109"/>
        <end position="129"/>
    </location>
</feature>
<feature type="region of interest" description="Disordered" evidence="5">
    <location>
        <begin position="545"/>
        <end position="565"/>
    </location>
</feature>
<dbReference type="OrthoDB" id="288203at2759"/>
<dbReference type="Pfam" id="PF00916">
    <property type="entry name" value="Sulfate_transp"/>
    <property type="match status" value="2"/>
</dbReference>
<dbReference type="GO" id="GO:0016020">
    <property type="term" value="C:membrane"/>
    <property type="evidence" value="ECO:0007669"/>
    <property type="project" value="UniProtKB-SubCell"/>
</dbReference>
<feature type="transmembrane region" description="Helical" evidence="6">
    <location>
        <begin position="199"/>
        <end position="218"/>
    </location>
</feature>
<proteinExistence type="predicted"/>
<evidence type="ECO:0000256" key="2">
    <source>
        <dbReference type="ARBA" id="ARBA00022692"/>
    </source>
</evidence>
<dbReference type="Gene3D" id="3.30.750.24">
    <property type="entry name" value="STAS domain"/>
    <property type="match status" value="1"/>
</dbReference>
<comment type="caution">
    <text evidence="8">The sequence shown here is derived from an EMBL/GenBank/DDBJ whole genome shotgun (WGS) entry which is preliminary data.</text>
</comment>
<feature type="transmembrane region" description="Helical" evidence="6">
    <location>
        <begin position="54"/>
        <end position="72"/>
    </location>
</feature>
<dbReference type="GeneID" id="63805978"/>
<evidence type="ECO:0000313" key="9">
    <source>
        <dbReference type="Proteomes" id="UP000193922"/>
    </source>
</evidence>
<evidence type="ECO:0000256" key="4">
    <source>
        <dbReference type="ARBA" id="ARBA00023136"/>
    </source>
</evidence>
<gene>
    <name evidence="8" type="ORF">DL89DRAFT_275623</name>
</gene>
<reference evidence="8 9" key="1">
    <citation type="submission" date="2016-07" db="EMBL/GenBank/DDBJ databases">
        <title>Pervasive Adenine N6-methylation of Active Genes in Fungi.</title>
        <authorList>
            <consortium name="DOE Joint Genome Institute"/>
            <person name="Mondo S.J."/>
            <person name="Dannebaum R.O."/>
            <person name="Kuo R.C."/>
            <person name="Labutti K."/>
            <person name="Haridas S."/>
            <person name="Kuo A."/>
            <person name="Salamov A."/>
            <person name="Ahrendt S.R."/>
            <person name="Lipzen A."/>
            <person name="Sullivan W."/>
            <person name="Andreopoulos W.B."/>
            <person name="Clum A."/>
            <person name="Lindquist E."/>
            <person name="Daum C."/>
            <person name="Ramamoorthy G.K."/>
            <person name="Gryganskyi A."/>
            <person name="Culley D."/>
            <person name="Magnuson J.K."/>
            <person name="James T.Y."/>
            <person name="O'Malley M.A."/>
            <person name="Stajich J.E."/>
            <person name="Spatafora J.W."/>
            <person name="Visel A."/>
            <person name="Grigoriev I.V."/>
        </authorList>
    </citation>
    <scope>NUCLEOTIDE SEQUENCE [LARGE SCALE GENOMIC DNA]</scope>
    <source>
        <strain evidence="8 9">ATCC 12442</strain>
    </source>
</reference>
<keyword evidence="2 6" id="KW-0812">Transmembrane</keyword>
<dbReference type="GO" id="GO:0008271">
    <property type="term" value="F:secondary active sulfate transmembrane transporter activity"/>
    <property type="evidence" value="ECO:0007669"/>
    <property type="project" value="InterPro"/>
</dbReference>
<evidence type="ECO:0000259" key="7">
    <source>
        <dbReference type="Pfam" id="PF00916"/>
    </source>
</evidence>
<feature type="transmembrane region" description="Helical" evidence="6">
    <location>
        <begin position="230"/>
        <end position="254"/>
    </location>
</feature>
<dbReference type="AlphaFoldDB" id="A0A1Y1W304"/>
<dbReference type="InterPro" id="IPR036513">
    <property type="entry name" value="STAS_dom_sf"/>
</dbReference>
<feature type="transmembrane region" description="Helical" evidence="6">
    <location>
        <begin position="326"/>
        <end position="345"/>
    </location>
</feature>